<protein>
    <recommendedName>
        <fullName evidence="10">Aconitate hydratase</fullName>
        <shortName evidence="10">Aconitase</shortName>
        <ecNumber evidence="10">4.2.1.3</ecNumber>
    </recommendedName>
</protein>
<dbReference type="InterPro" id="IPR015931">
    <property type="entry name" value="Acnase/IPM_dHydase_lsu_aba_1/3"/>
</dbReference>
<evidence type="ECO:0000313" key="13">
    <source>
        <dbReference type="EMBL" id="SDJ17516.1"/>
    </source>
</evidence>
<reference evidence="14" key="1">
    <citation type="submission" date="2016-10" db="EMBL/GenBank/DDBJ databases">
        <authorList>
            <person name="Varghese N."/>
            <person name="Submissions S."/>
        </authorList>
    </citation>
    <scope>NUCLEOTIDE SEQUENCE [LARGE SCALE GENOMIC DNA]</scope>
    <source>
        <strain evidence="14">DSM 23317</strain>
    </source>
</reference>
<comment type="pathway">
    <text evidence="2">Carbohydrate metabolism; tricarboxylic acid cycle; isocitrate from oxaloacetate: step 2/2.</text>
</comment>
<evidence type="ECO:0000256" key="10">
    <source>
        <dbReference type="RuleBase" id="RU361275"/>
    </source>
</evidence>
<evidence type="ECO:0000256" key="8">
    <source>
        <dbReference type="ARBA" id="ARBA00023239"/>
    </source>
</evidence>
<dbReference type="Pfam" id="PF00694">
    <property type="entry name" value="Aconitase_C"/>
    <property type="match status" value="1"/>
</dbReference>
<evidence type="ECO:0000256" key="4">
    <source>
        <dbReference type="ARBA" id="ARBA00022485"/>
    </source>
</evidence>
<dbReference type="PANTHER" id="PTHR11670">
    <property type="entry name" value="ACONITASE/IRON-RESPONSIVE ELEMENT FAMILY MEMBER"/>
    <property type="match status" value="1"/>
</dbReference>
<keyword evidence="7 10" id="KW-0411">Iron-sulfur</keyword>
<keyword evidence="5" id="KW-0479">Metal-binding</keyword>
<dbReference type="GO" id="GO:0051539">
    <property type="term" value="F:4 iron, 4 sulfur cluster binding"/>
    <property type="evidence" value="ECO:0007669"/>
    <property type="project" value="UniProtKB-KW"/>
</dbReference>
<dbReference type="NCBIfam" id="NF006757">
    <property type="entry name" value="PRK09277.1"/>
    <property type="match status" value="1"/>
</dbReference>
<dbReference type="GO" id="GO:0003994">
    <property type="term" value="F:aconitate hydratase activity"/>
    <property type="evidence" value="ECO:0007669"/>
    <property type="project" value="UniProtKB-EC"/>
</dbReference>
<organism evidence="13 14">
    <name type="scientific">Ferrimonas sediminum</name>
    <dbReference type="NCBI Taxonomy" id="718193"/>
    <lineage>
        <taxon>Bacteria</taxon>
        <taxon>Pseudomonadati</taxon>
        <taxon>Pseudomonadota</taxon>
        <taxon>Gammaproteobacteria</taxon>
        <taxon>Alteromonadales</taxon>
        <taxon>Ferrimonadaceae</taxon>
        <taxon>Ferrimonas</taxon>
    </lineage>
</organism>
<keyword evidence="8 10" id="KW-0456">Lyase</keyword>
<keyword evidence="4 10" id="KW-0004">4Fe-4S</keyword>
<dbReference type="FunFam" id="3.20.19.10:FF:000001">
    <property type="entry name" value="Aconitate hydratase"/>
    <property type="match status" value="1"/>
</dbReference>
<feature type="domain" description="Aconitase/3-isopropylmalate dehydratase large subunit alpha/beta/alpha" evidence="11">
    <location>
        <begin position="80"/>
        <end position="556"/>
    </location>
</feature>
<keyword evidence="6 10" id="KW-0408">Iron</keyword>
<dbReference type="Gene3D" id="6.10.190.10">
    <property type="match status" value="1"/>
</dbReference>
<dbReference type="GO" id="GO:0046872">
    <property type="term" value="F:metal ion binding"/>
    <property type="evidence" value="ECO:0007669"/>
    <property type="project" value="UniProtKB-KW"/>
</dbReference>
<dbReference type="PRINTS" id="PR00415">
    <property type="entry name" value="ACONITASE"/>
</dbReference>
<dbReference type="AlphaFoldDB" id="A0A1G8RKM6"/>
<dbReference type="EC" id="4.2.1.3" evidence="10"/>
<dbReference type="InterPro" id="IPR015928">
    <property type="entry name" value="Aconitase/3IPM_dehydase_swvl"/>
</dbReference>
<dbReference type="UniPathway" id="UPA00223">
    <property type="reaction ID" value="UER00718"/>
</dbReference>
<dbReference type="Proteomes" id="UP000199527">
    <property type="component" value="Unassembled WGS sequence"/>
</dbReference>
<dbReference type="SUPFAM" id="SSF52016">
    <property type="entry name" value="LeuD/IlvD-like"/>
    <property type="match status" value="1"/>
</dbReference>
<dbReference type="NCBIfam" id="TIGR01341">
    <property type="entry name" value="aconitase_1"/>
    <property type="match status" value="1"/>
</dbReference>
<feature type="domain" description="Aconitase A/isopropylmalate dehydratase small subunit swivel" evidence="12">
    <location>
        <begin position="682"/>
        <end position="822"/>
    </location>
</feature>
<evidence type="ECO:0000313" key="14">
    <source>
        <dbReference type="Proteomes" id="UP000199527"/>
    </source>
</evidence>
<evidence type="ECO:0000256" key="7">
    <source>
        <dbReference type="ARBA" id="ARBA00023014"/>
    </source>
</evidence>
<evidence type="ECO:0000256" key="9">
    <source>
        <dbReference type="ARBA" id="ARBA00023501"/>
    </source>
</evidence>
<dbReference type="SUPFAM" id="SSF53732">
    <property type="entry name" value="Aconitase iron-sulfur domain"/>
    <property type="match status" value="1"/>
</dbReference>
<sequence length="915" mass="99397">MMRSKQAKQWRQRYLTEHVSDGETWRYWSLPKLAQDYHFSLEEQPLVVRLFLENVMRHSLGDDDQANIIQQLCASNASQAFEFSFFPSRVLMQDYTGVPAIVDLAAMRDAVHAKGGDAKRINPLCPVDLVIDHSVIVDKAGTADALSFNRQREMERNRERYQFLKWAQGAFDNLTVVPPGRGICHQVNLEYLAQVVRQVDGVLSPDTLVGTDSHTTMINGLGVLGWGVGGIEAEAVMLGQPLSLNTPKVVGVNLLGALSPGLTATDLVLTLTELLRNHGVVGKYVEFYGAGLANLSVADRATIANMAPEYGATCALFPIDDQVINYLTLTHRPADLVKRVRDYAHAQGLFYQPGELASSVIYSENLTVDLGEIVPCVAGPKRPQDRLPLAAIKQKTLDEIALAGEHSRQGADDEALSDGDLVIAAITSCTNTSNPQVMVLAGILAKAAVEKGMTVKPHVKTSLAPGSQVVARYLDQSGLQGYLDQLGFQRVGFGCTTCIGNSGPLNDGLEAVIAQGKLQVCGVLSGNRNFEGRIHPFVRMNWLASPPLVVAFALVGHTRIDLDTEPLGTDRDGNAVFLRDLWPDSAEVAAVLAQINRALYGQSYANMTLGDDTWRGLKTDNAVCYPWQKESTYIRQAPFVACTTPPKPIVDGRILAIFGDSITTDHISPAGQIDPLTPAGEYLLRQGVKAEVFNSYGARRGNHEVMVRGTFANRRLKNRLVDPMEGGFTRIWSPPGGSAPQQSDRVAAQTAPVSIYQASQHYLAHQVSLVIFAGKEYGTGSSRDWAAKGCLLLNIKAVIARSFERIHRSNLVGMGIMPLLLPADLKPNALQLSGDELISITAPSANGFEVLLPRQILSLRIAAAHSSPSPLEPVVAQTIPVTLAIENERELAYFFAGGILPYVADQFCSPKRSRG</sequence>
<dbReference type="EMBL" id="FNEM01000005">
    <property type="protein sequence ID" value="SDJ17516.1"/>
    <property type="molecule type" value="Genomic_DNA"/>
</dbReference>
<dbReference type="InterPro" id="IPR018136">
    <property type="entry name" value="Aconitase_4Fe-4S_BS"/>
</dbReference>
<dbReference type="PROSITE" id="PS00450">
    <property type="entry name" value="ACONITASE_1"/>
    <property type="match status" value="1"/>
</dbReference>
<comment type="cofactor">
    <cofactor evidence="1">
        <name>[4Fe-4S] cluster</name>
        <dbReference type="ChEBI" id="CHEBI:49883"/>
    </cofactor>
</comment>
<dbReference type="Pfam" id="PF00330">
    <property type="entry name" value="Aconitase"/>
    <property type="match status" value="1"/>
</dbReference>
<evidence type="ECO:0000256" key="6">
    <source>
        <dbReference type="ARBA" id="ARBA00023004"/>
    </source>
</evidence>
<comment type="similarity">
    <text evidence="3 10">Belongs to the aconitase/IPM isomerase family.</text>
</comment>
<evidence type="ECO:0000256" key="3">
    <source>
        <dbReference type="ARBA" id="ARBA00007185"/>
    </source>
</evidence>
<accession>A0A1G8RKM6</accession>
<evidence type="ECO:0000256" key="2">
    <source>
        <dbReference type="ARBA" id="ARBA00004717"/>
    </source>
</evidence>
<evidence type="ECO:0000256" key="1">
    <source>
        <dbReference type="ARBA" id="ARBA00001966"/>
    </source>
</evidence>
<comment type="function">
    <text evidence="10">Catalyzes the isomerization of citrate to isocitrate via cis-aconitate.</text>
</comment>
<evidence type="ECO:0000256" key="5">
    <source>
        <dbReference type="ARBA" id="ARBA00022723"/>
    </source>
</evidence>
<dbReference type="InterPro" id="IPR000573">
    <property type="entry name" value="AconitaseA/IPMdHydase_ssu_swvl"/>
</dbReference>
<dbReference type="Gene3D" id="3.20.19.10">
    <property type="entry name" value="Aconitase, domain 4"/>
    <property type="match status" value="1"/>
</dbReference>
<evidence type="ECO:0000259" key="12">
    <source>
        <dbReference type="Pfam" id="PF00694"/>
    </source>
</evidence>
<comment type="catalytic activity">
    <reaction evidence="9 10">
        <text>citrate = D-threo-isocitrate</text>
        <dbReference type="Rhea" id="RHEA:10336"/>
        <dbReference type="ChEBI" id="CHEBI:15562"/>
        <dbReference type="ChEBI" id="CHEBI:16947"/>
        <dbReference type="EC" id="4.2.1.3"/>
    </reaction>
</comment>
<dbReference type="InterPro" id="IPR001030">
    <property type="entry name" value="Acoase/IPM_deHydtase_lsu_aba"/>
</dbReference>
<dbReference type="InterPro" id="IPR036008">
    <property type="entry name" value="Aconitase_4Fe-4S_dom"/>
</dbReference>
<dbReference type="NCBIfam" id="NF009520">
    <property type="entry name" value="PRK12881.1"/>
    <property type="match status" value="1"/>
</dbReference>
<proteinExistence type="inferred from homology"/>
<evidence type="ECO:0000259" key="11">
    <source>
        <dbReference type="Pfam" id="PF00330"/>
    </source>
</evidence>
<gene>
    <name evidence="13" type="ORF">SAMN04488540_105206</name>
</gene>
<dbReference type="Gene3D" id="3.30.499.10">
    <property type="entry name" value="Aconitase, domain 3"/>
    <property type="match status" value="2"/>
</dbReference>
<dbReference type="InterPro" id="IPR006249">
    <property type="entry name" value="Aconitase/IRP2"/>
</dbReference>
<name>A0A1G8RKM6_9GAMM</name>
<keyword evidence="14" id="KW-1185">Reference proteome</keyword>
<dbReference type="GO" id="GO:0006099">
    <property type="term" value="P:tricarboxylic acid cycle"/>
    <property type="evidence" value="ECO:0007669"/>
    <property type="project" value="UniProtKB-UniPathway"/>
</dbReference>